<dbReference type="EMBL" id="MU001703">
    <property type="protein sequence ID" value="KAF2452794.1"/>
    <property type="molecule type" value="Genomic_DNA"/>
</dbReference>
<evidence type="ECO:0000256" key="3">
    <source>
        <dbReference type="ARBA" id="ARBA00023006"/>
    </source>
</evidence>
<accession>A0A6A6NN63</accession>
<reference evidence="7" key="1">
    <citation type="journal article" date="2020" name="Stud. Mycol.">
        <title>101 Dothideomycetes genomes: a test case for predicting lifestyles and emergence of pathogens.</title>
        <authorList>
            <person name="Haridas S."/>
            <person name="Albert R."/>
            <person name="Binder M."/>
            <person name="Bloem J."/>
            <person name="Labutti K."/>
            <person name="Salamov A."/>
            <person name="Andreopoulos B."/>
            <person name="Baker S."/>
            <person name="Barry K."/>
            <person name="Bills G."/>
            <person name="Bluhm B."/>
            <person name="Cannon C."/>
            <person name="Castanera R."/>
            <person name="Culley D."/>
            <person name="Daum C."/>
            <person name="Ezra D."/>
            <person name="Gonzalez J."/>
            <person name="Henrissat B."/>
            <person name="Kuo A."/>
            <person name="Liang C."/>
            <person name="Lipzen A."/>
            <person name="Lutzoni F."/>
            <person name="Magnuson J."/>
            <person name="Mondo S."/>
            <person name="Nolan M."/>
            <person name="Ohm R."/>
            <person name="Pangilinan J."/>
            <person name="Park H.-J."/>
            <person name="Ramirez L."/>
            <person name="Alfaro M."/>
            <person name="Sun H."/>
            <person name="Tritt A."/>
            <person name="Yoshinaga Y."/>
            <person name="Zwiers L.-H."/>
            <person name="Turgeon B."/>
            <person name="Goodwin S."/>
            <person name="Spatafora J."/>
            <person name="Crous P."/>
            <person name="Grigoriev I."/>
        </authorList>
    </citation>
    <scope>NUCLEOTIDE SEQUENCE</scope>
    <source>
        <strain evidence="7">ATCC 16933</strain>
    </source>
</reference>
<dbReference type="InterPro" id="IPR040182">
    <property type="entry name" value="ATG13"/>
</dbReference>
<evidence type="ECO:0000313" key="7">
    <source>
        <dbReference type="EMBL" id="KAF2452794.1"/>
    </source>
</evidence>
<dbReference type="Pfam" id="PF10033">
    <property type="entry name" value="ATG13"/>
    <property type="match status" value="1"/>
</dbReference>
<dbReference type="GO" id="GO:0000407">
    <property type="term" value="C:phagophore assembly site"/>
    <property type="evidence" value="ECO:0007669"/>
    <property type="project" value="TreeGrafter"/>
</dbReference>
<dbReference type="InterPro" id="IPR018731">
    <property type="entry name" value="Atg13_N"/>
</dbReference>
<feature type="non-terminal residue" evidence="7">
    <location>
        <position position="344"/>
    </location>
</feature>
<dbReference type="GO" id="GO:0000423">
    <property type="term" value="P:mitophagy"/>
    <property type="evidence" value="ECO:0007669"/>
    <property type="project" value="TreeGrafter"/>
</dbReference>
<dbReference type="PANTHER" id="PTHR13430">
    <property type="match status" value="1"/>
</dbReference>
<proteinExistence type="inferred from homology"/>
<dbReference type="InterPro" id="IPR036570">
    <property type="entry name" value="HORMA_dom_sf"/>
</dbReference>
<evidence type="ECO:0000313" key="8">
    <source>
        <dbReference type="Proteomes" id="UP000799766"/>
    </source>
</evidence>
<dbReference type="GO" id="GO:0034727">
    <property type="term" value="P:piecemeal microautophagy of the nucleus"/>
    <property type="evidence" value="ECO:0007669"/>
    <property type="project" value="TreeGrafter"/>
</dbReference>
<keyword evidence="3 4" id="KW-0072">Autophagy</keyword>
<comment type="similarity">
    <text evidence="1 4">Belongs to the ATG13 family. Fungi subfamily.</text>
</comment>
<keyword evidence="8" id="KW-1185">Reference proteome</keyword>
<feature type="compositionally biased region" description="Polar residues" evidence="5">
    <location>
        <begin position="306"/>
        <end position="316"/>
    </location>
</feature>
<feature type="domain" description="Autophagy-related protein 13 N-terminal" evidence="6">
    <location>
        <begin position="8"/>
        <end position="249"/>
    </location>
</feature>
<dbReference type="AlphaFoldDB" id="A0A6A6NN63"/>
<name>A0A6A6NN63_9PEZI</name>
<feature type="compositionally biased region" description="Basic residues" evidence="5">
    <location>
        <begin position="292"/>
        <end position="303"/>
    </location>
</feature>
<dbReference type="GO" id="GO:0005829">
    <property type="term" value="C:cytosol"/>
    <property type="evidence" value="ECO:0007669"/>
    <property type="project" value="TreeGrafter"/>
</dbReference>
<sequence>MAKLNQVIQQFFTKSALTIVSSRVALPRSRNSYGEVRVNKWFNLILDETDVLAPSLLPWKAPVSVVDIHPPPMTIEIFIDTADLNNNQTLLTAASPNGSPAPGRPPTKPTQIVLERWDVAVGQPPPGADPRDSLADLANVYKKAVVLFRSLYLFPRQLPAWRLFRQNSRQTAGPALELKWRILPADEADSLRDIDTLDVPLHPPPPPPPPSGGLAGSIAAVTERFAFEPSASPIGPLKVAVTYRVNCAFRIEDSEALLSSRFMGLDGADQYFQPSLKGRRAADFGEPEASQYHHHHHHPHHHHDAATTQRDNQQVPGSLPVRPGFESDQPQADIATAYGSMSTF</sequence>
<dbReference type="OrthoDB" id="70161at2759"/>
<evidence type="ECO:0000256" key="4">
    <source>
        <dbReference type="RuleBase" id="RU361214"/>
    </source>
</evidence>
<organism evidence="7 8">
    <name type="scientific">Lineolata rhizophorae</name>
    <dbReference type="NCBI Taxonomy" id="578093"/>
    <lineage>
        <taxon>Eukaryota</taxon>
        <taxon>Fungi</taxon>
        <taxon>Dikarya</taxon>
        <taxon>Ascomycota</taxon>
        <taxon>Pezizomycotina</taxon>
        <taxon>Dothideomycetes</taxon>
        <taxon>Dothideomycetes incertae sedis</taxon>
        <taxon>Lineolatales</taxon>
        <taxon>Lineolataceae</taxon>
        <taxon>Lineolata</taxon>
    </lineage>
</organism>
<dbReference type="Gene3D" id="3.30.900.10">
    <property type="entry name" value="HORMA domain"/>
    <property type="match status" value="1"/>
</dbReference>
<gene>
    <name evidence="7" type="ORF">BDY21DRAFT_328580</name>
</gene>
<dbReference type="GO" id="GO:1990316">
    <property type="term" value="C:Atg1/ULK1 kinase complex"/>
    <property type="evidence" value="ECO:0007669"/>
    <property type="project" value="InterPro"/>
</dbReference>
<dbReference type="Proteomes" id="UP000799766">
    <property type="component" value="Unassembled WGS sequence"/>
</dbReference>
<protein>
    <recommendedName>
        <fullName evidence="2 4">Autophagy-related protein 13</fullName>
    </recommendedName>
</protein>
<dbReference type="GO" id="GO:0034497">
    <property type="term" value="P:protein localization to phagophore assembly site"/>
    <property type="evidence" value="ECO:0007669"/>
    <property type="project" value="TreeGrafter"/>
</dbReference>
<dbReference type="PANTHER" id="PTHR13430:SF4">
    <property type="entry name" value="AUTOPHAGY-RELATED PROTEIN 13"/>
    <property type="match status" value="1"/>
</dbReference>
<evidence type="ECO:0000256" key="1">
    <source>
        <dbReference type="ARBA" id="ARBA00005246"/>
    </source>
</evidence>
<evidence type="ECO:0000256" key="2">
    <source>
        <dbReference type="ARBA" id="ARBA00013801"/>
    </source>
</evidence>
<evidence type="ECO:0000259" key="6">
    <source>
        <dbReference type="Pfam" id="PF10033"/>
    </source>
</evidence>
<feature type="region of interest" description="Disordered" evidence="5">
    <location>
        <begin position="289"/>
        <end position="331"/>
    </location>
</feature>
<evidence type="ECO:0000256" key="5">
    <source>
        <dbReference type="SAM" id="MobiDB-lite"/>
    </source>
</evidence>